<comment type="caution">
    <text evidence="2">The sequence shown here is derived from an EMBL/GenBank/DDBJ whole genome shotgun (WGS) entry which is preliminary data.</text>
</comment>
<dbReference type="PROSITE" id="PS51257">
    <property type="entry name" value="PROKAR_LIPOPROTEIN"/>
    <property type="match status" value="1"/>
</dbReference>
<evidence type="ECO:0000313" key="3">
    <source>
        <dbReference type="Proteomes" id="UP001500191"/>
    </source>
</evidence>
<reference evidence="3" key="1">
    <citation type="journal article" date="2019" name="Int. J. Syst. Evol. Microbiol.">
        <title>The Global Catalogue of Microorganisms (GCM) 10K type strain sequencing project: providing services to taxonomists for standard genome sequencing and annotation.</title>
        <authorList>
            <consortium name="The Broad Institute Genomics Platform"/>
            <consortium name="The Broad Institute Genome Sequencing Center for Infectious Disease"/>
            <person name="Wu L."/>
            <person name="Ma J."/>
        </authorList>
    </citation>
    <scope>NUCLEOTIDE SEQUENCE [LARGE SCALE GENOMIC DNA]</scope>
    <source>
        <strain evidence="3">JCM 14368</strain>
    </source>
</reference>
<keyword evidence="3" id="KW-1185">Reference proteome</keyword>
<sequence length="167" mass="17659">MLMRVRARGHAPLAASGPGGVACAHDGSGLKGVVWVVAALALLVCAGAWWQSGARWRGDLYCFEQPGRVWGLAAVPAGGTPICPESRTVRAEVRAGQTRVEQFTFPGWQPEAVLNVLKAGGFTQLTARPDDGVQLEVVLTRGRERVMYLAAHQGPGTFVTVSSAPAR</sequence>
<keyword evidence="1" id="KW-0472">Membrane</keyword>
<feature type="transmembrane region" description="Helical" evidence="1">
    <location>
        <begin position="33"/>
        <end position="50"/>
    </location>
</feature>
<dbReference type="Proteomes" id="UP001500191">
    <property type="component" value="Unassembled WGS sequence"/>
</dbReference>
<accession>A0ABP3LS48</accession>
<proteinExistence type="predicted"/>
<evidence type="ECO:0000256" key="1">
    <source>
        <dbReference type="SAM" id="Phobius"/>
    </source>
</evidence>
<protein>
    <submittedName>
        <fullName evidence="2">Uncharacterized protein</fullName>
    </submittedName>
</protein>
<name>A0ABP3LS48_9DEIO</name>
<organism evidence="2 3">
    <name type="scientific">Deinococcus depolymerans</name>
    <dbReference type="NCBI Taxonomy" id="392408"/>
    <lineage>
        <taxon>Bacteria</taxon>
        <taxon>Thermotogati</taxon>
        <taxon>Deinococcota</taxon>
        <taxon>Deinococci</taxon>
        <taxon>Deinococcales</taxon>
        <taxon>Deinococcaceae</taxon>
        <taxon>Deinococcus</taxon>
    </lineage>
</organism>
<keyword evidence="1" id="KW-1133">Transmembrane helix</keyword>
<keyword evidence="1" id="KW-0812">Transmembrane</keyword>
<dbReference type="EMBL" id="BAAADB010000008">
    <property type="protein sequence ID" value="GAA0505068.1"/>
    <property type="molecule type" value="Genomic_DNA"/>
</dbReference>
<evidence type="ECO:0000313" key="2">
    <source>
        <dbReference type="EMBL" id="GAA0505068.1"/>
    </source>
</evidence>
<gene>
    <name evidence="2" type="ORF">GCM10008937_11080</name>
</gene>